<comment type="caution">
    <text evidence="3">The sequence shown here is derived from an EMBL/GenBank/DDBJ whole genome shotgun (WGS) entry which is preliminary data.</text>
</comment>
<protein>
    <submittedName>
        <fullName evidence="3">Uncharacterized protein</fullName>
    </submittedName>
</protein>
<feature type="coiled-coil region" evidence="1">
    <location>
        <begin position="108"/>
        <end position="138"/>
    </location>
</feature>
<organism evidence="3 4">
    <name type="scientific">Lichtheimia ornata</name>
    <dbReference type="NCBI Taxonomy" id="688661"/>
    <lineage>
        <taxon>Eukaryota</taxon>
        <taxon>Fungi</taxon>
        <taxon>Fungi incertae sedis</taxon>
        <taxon>Mucoromycota</taxon>
        <taxon>Mucoromycotina</taxon>
        <taxon>Mucoromycetes</taxon>
        <taxon>Mucorales</taxon>
        <taxon>Lichtheimiaceae</taxon>
        <taxon>Lichtheimia</taxon>
    </lineage>
</organism>
<dbReference type="EMBL" id="JARTCD010000005">
    <property type="protein sequence ID" value="KAJ8662340.1"/>
    <property type="molecule type" value="Genomic_DNA"/>
</dbReference>
<evidence type="ECO:0000313" key="3">
    <source>
        <dbReference type="EMBL" id="KAJ8662340.1"/>
    </source>
</evidence>
<accession>A0AAD7VCA9</accession>
<reference evidence="3 4" key="1">
    <citation type="submission" date="2023-03" db="EMBL/GenBank/DDBJ databases">
        <title>Genome sequence of Lichtheimia ornata CBS 291.66.</title>
        <authorList>
            <person name="Mohabir J.T."/>
            <person name="Shea T.P."/>
            <person name="Kurbessoian T."/>
            <person name="Berby B."/>
            <person name="Fontaine J."/>
            <person name="Livny J."/>
            <person name="Gnirke A."/>
            <person name="Stajich J.E."/>
            <person name="Cuomo C.A."/>
        </authorList>
    </citation>
    <scope>NUCLEOTIDE SEQUENCE [LARGE SCALE GENOMIC DNA]</scope>
    <source>
        <strain evidence="3">CBS 291.66</strain>
    </source>
</reference>
<dbReference type="GeneID" id="83209452"/>
<evidence type="ECO:0000256" key="1">
    <source>
        <dbReference type="SAM" id="Coils"/>
    </source>
</evidence>
<feature type="region of interest" description="Disordered" evidence="2">
    <location>
        <begin position="59"/>
        <end position="105"/>
    </location>
</feature>
<name>A0AAD7VCA9_9FUNG</name>
<keyword evidence="1" id="KW-0175">Coiled coil</keyword>
<evidence type="ECO:0000313" key="4">
    <source>
        <dbReference type="Proteomes" id="UP001234581"/>
    </source>
</evidence>
<gene>
    <name evidence="3" type="ORF">O0I10_002034</name>
</gene>
<proteinExistence type="predicted"/>
<keyword evidence="4" id="KW-1185">Reference proteome</keyword>
<evidence type="ECO:0000256" key="2">
    <source>
        <dbReference type="SAM" id="MobiDB-lite"/>
    </source>
</evidence>
<sequence>MTIKVFDTALETRTTIQKVTYDLSPPTHIESIKNAIVQRYGCRGSKRKLSYHPVIQRPLKKKATHDVNGGLPSPPVERALTPPPQPPSPSMRSHRAISTCPSSSSMTVSEITTKLDQLKQEKHRLFQLIKRLVQEEAEQQQEQLR</sequence>
<dbReference type="Proteomes" id="UP001234581">
    <property type="component" value="Unassembled WGS sequence"/>
</dbReference>
<dbReference type="AlphaFoldDB" id="A0AAD7VCA9"/>
<dbReference type="RefSeq" id="XP_058347253.1">
    <property type="nucleotide sequence ID" value="XM_058482122.1"/>
</dbReference>